<dbReference type="InterPro" id="IPR018247">
    <property type="entry name" value="EF_Hand_1_Ca_BS"/>
</dbReference>
<feature type="chain" id="PRO_5019480839" evidence="2">
    <location>
        <begin position="20"/>
        <end position="223"/>
    </location>
</feature>
<protein>
    <submittedName>
        <fullName evidence="3">Uncharacterized protein</fullName>
    </submittedName>
</protein>
<keyword evidence="1" id="KW-0106">Calcium</keyword>
<organism evidence="3 4">
    <name type="scientific">Pseudo-nitzschia multistriata</name>
    <dbReference type="NCBI Taxonomy" id="183589"/>
    <lineage>
        <taxon>Eukaryota</taxon>
        <taxon>Sar</taxon>
        <taxon>Stramenopiles</taxon>
        <taxon>Ochrophyta</taxon>
        <taxon>Bacillariophyta</taxon>
        <taxon>Bacillariophyceae</taxon>
        <taxon>Bacillariophycidae</taxon>
        <taxon>Bacillariales</taxon>
        <taxon>Bacillariaceae</taxon>
        <taxon>Pseudo-nitzschia</taxon>
    </lineage>
</organism>
<dbReference type="InterPro" id="IPR011992">
    <property type="entry name" value="EF-hand-dom_pair"/>
</dbReference>
<dbReference type="AlphaFoldDB" id="A0A448ZL16"/>
<dbReference type="EMBL" id="CAACVS010000470">
    <property type="protein sequence ID" value="VEU42708.1"/>
    <property type="molecule type" value="Genomic_DNA"/>
</dbReference>
<keyword evidence="2" id="KW-0732">Signal</keyword>
<keyword evidence="4" id="KW-1185">Reference proteome</keyword>
<dbReference type="Gene3D" id="1.10.238.10">
    <property type="entry name" value="EF-hand"/>
    <property type="match status" value="1"/>
</dbReference>
<dbReference type="OrthoDB" id="2122982at2759"/>
<sequence>MKAFIGILWALMSLAVAVASQQYYDDYGDDNAAAGGDYYQQQDYGGDYGDYYAEDGGDGAGGDTLYSDYAKHQEEKAMGVKGGLNPMLKNAAYGAAGWFVGAKFHSRRAVKKATVLAGKQQQKLYERYVKDVSALQLQNAQLQEYIQQTTIQQLTEEFLQADTNNDRKVSRLEFERYKADYLKKHPEADPSMFPRFEDFDPDHNGMVTLQEHEDYYRQQGMIA</sequence>
<accession>A0A448ZL16</accession>
<evidence type="ECO:0000256" key="1">
    <source>
        <dbReference type="ARBA" id="ARBA00022837"/>
    </source>
</evidence>
<evidence type="ECO:0000313" key="4">
    <source>
        <dbReference type="Proteomes" id="UP000291116"/>
    </source>
</evidence>
<reference evidence="3 4" key="1">
    <citation type="submission" date="2019-01" db="EMBL/GenBank/DDBJ databases">
        <authorList>
            <person name="Ferrante I. M."/>
        </authorList>
    </citation>
    <scope>NUCLEOTIDE SEQUENCE [LARGE SCALE GENOMIC DNA]</scope>
    <source>
        <strain evidence="3 4">B856</strain>
    </source>
</reference>
<evidence type="ECO:0000313" key="3">
    <source>
        <dbReference type="EMBL" id="VEU42708.1"/>
    </source>
</evidence>
<name>A0A448ZL16_9STRA</name>
<dbReference type="Proteomes" id="UP000291116">
    <property type="component" value="Unassembled WGS sequence"/>
</dbReference>
<evidence type="ECO:0000256" key="2">
    <source>
        <dbReference type="SAM" id="SignalP"/>
    </source>
</evidence>
<dbReference type="SUPFAM" id="SSF47473">
    <property type="entry name" value="EF-hand"/>
    <property type="match status" value="1"/>
</dbReference>
<dbReference type="PROSITE" id="PS00018">
    <property type="entry name" value="EF_HAND_1"/>
    <property type="match status" value="1"/>
</dbReference>
<gene>
    <name evidence="3" type="ORF">PSNMU_V1.4_AUG-EV-PASAV3_0096940</name>
</gene>
<proteinExistence type="predicted"/>
<feature type="signal peptide" evidence="2">
    <location>
        <begin position="1"/>
        <end position="19"/>
    </location>
</feature>